<name>A0A0C3RPH5_PHLG1</name>
<dbReference type="STRING" id="745531.A0A0C3RPH5"/>
<evidence type="ECO:0000256" key="5">
    <source>
        <dbReference type="ARBA" id="ARBA00023242"/>
    </source>
</evidence>
<evidence type="ECO:0000256" key="2">
    <source>
        <dbReference type="ARBA" id="ARBA00022723"/>
    </source>
</evidence>
<evidence type="ECO:0000256" key="3">
    <source>
        <dbReference type="ARBA" id="ARBA00022771"/>
    </source>
</evidence>
<dbReference type="AlphaFoldDB" id="A0A0C3RPH5"/>
<sequence>SDVYKHFRKPTITVVDGNVKYQFTCKQNPHITLSRARTDDSTTTLKRHVDSCDGKMAPEGQRIEEFAHGSTYDKSRFRFIMSLWCARRHRPYAIVKDPELMRAFCMLYAKVEVPHPTTISRDIQEIHGLSKAHLGAKLQAYTGRLHLCIDGWTSPNVFSFLGITVTRVVNARLETCILDFVKCV</sequence>
<evidence type="ECO:0000313" key="7">
    <source>
        <dbReference type="Proteomes" id="UP000053257"/>
    </source>
</evidence>
<feature type="non-terminal residue" evidence="6">
    <location>
        <position position="1"/>
    </location>
</feature>
<dbReference type="PANTHER" id="PTHR46481:SF10">
    <property type="entry name" value="ZINC FINGER BED DOMAIN-CONTAINING PROTEIN 39"/>
    <property type="match status" value="1"/>
</dbReference>
<gene>
    <name evidence="6" type="ORF">PHLGIDRAFT_51797</name>
</gene>
<evidence type="ECO:0000256" key="4">
    <source>
        <dbReference type="ARBA" id="ARBA00022833"/>
    </source>
</evidence>
<dbReference type="GO" id="GO:0005634">
    <property type="term" value="C:nucleus"/>
    <property type="evidence" value="ECO:0007669"/>
    <property type="project" value="UniProtKB-SubCell"/>
</dbReference>
<keyword evidence="3" id="KW-0863">Zinc-finger</keyword>
<dbReference type="PANTHER" id="PTHR46481">
    <property type="entry name" value="ZINC FINGER BED DOMAIN-CONTAINING PROTEIN 4"/>
    <property type="match status" value="1"/>
</dbReference>
<dbReference type="EMBL" id="KN840799">
    <property type="protein sequence ID" value="KIP01401.1"/>
    <property type="molecule type" value="Genomic_DNA"/>
</dbReference>
<keyword evidence="4" id="KW-0862">Zinc</keyword>
<accession>A0A0C3RPH5</accession>
<feature type="non-terminal residue" evidence="6">
    <location>
        <position position="184"/>
    </location>
</feature>
<keyword evidence="5" id="KW-0539">Nucleus</keyword>
<dbReference type="Proteomes" id="UP000053257">
    <property type="component" value="Unassembled WGS sequence"/>
</dbReference>
<dbReference type="HOGENOM" id="CLU_087375_1_0_1"/>
<keyword evidence="7" id="KW-1185">Reference proteome</keyword>
<keyword evidence="2" id="KW-0479">Metal-binding</keyword>
<organism evidence="6 7">
    <name type="scientific">Phlebiopsis gigantea (strain 11061_1 CR5-6)</name>
    <name type="common">White-rot fungus</name>
    <name type="synonym">Peniophora gigantea</name>
    <dbReference type="NCBI Taxonomy" id="745531"/>
    <lineage>
        <taxon>Eukaryota</taxon>
        <taxon>Fungi</taxon>
        <taxon>Dikarya</taxon>
        <taxon>Basidiomycota</taxon>
        <taxon>Agaricomycotina</taxon>
        <taxon>Agaricomycetes</taxon>
        <taxon>Polyporales</taxon>
        <taxon>Phanerochaetaceae</taxon>
        <taxon>Phlebiopsis</taxon>
    </lineage>
</organism>
<dbReference type="OrthoDB" id="2740733at2759"/>
<evidence type="ECO:0000313" key="6">
    <source>
        <dbReference type="EMBL" id="KIP01401.1"/>
    </source>
</evidence>
<reference evidence="6 7" key="1">
    <citation type="journal article" date="2014" name="PLoS Genet.">
        <title>Analysis of the Phlebiopsis gigantea genome, transcriptome and secretome provides insight into its pioneer colonization strategies of wood.</title>
        <authorList>
            <person name="Hori C."/>
            <person name="Ishida T."/>
            <person name="Igarashi K."/>
            <person name="Samejima M."/>
            <person name="Suzuki H."/>
            <person name="Master E."/>
            <person name="Ferreira P."/>
            <person name="Ruiz-Duenas F.J."/>
            <person name="Held B."/>
            <person name="Canessa P."/>
            <person name="Larrondo L.F."/>
            <person name="Schmoll M."/>
            <person name="Druzhinina I.S."/>
            <person name="Kubicek C.P."/>
            <person name="Gaskell J.A."/>
            <person name="Kersten P."/>
            <person name="St John F."/>
            <person name="Glasner J."/>
            <person name="Sabat G."/>
            <person name="Splinter BonDurant S."/>
            <person name="Syed K."/>
            <person name="Yadav J."/>
            <person name="Mgbeahuruike A.C."/>
            <person name="Kovalchuk A."/>
            <person name="Asiegbu F.O."/>
            <person name="Lackner G."/>
            <person name="Hoffmeister D."/>
            <person name="Rencoret J."/>
            <person name="Gutierrez A."/>
            <person name="Sun H."/>
            <person name="Lindquist E."/>
            <person name="Barry K."/>
            <person name="Riley R."/>
            <person name="Grigoriev I.V."/>
            <person name="Henrissat B."/>
            <person name="Kues U."/>
            <person name="Berka R.M."/>
            <person name="Martinez A.T."/>
            <person name="Covert S.F."/>
            <person name="Blanchette R.A."/>
            <person name="Cullen D."/>
        </authorList>
    </citation>
    <scope>NUCLEOTIDE SEQUENCE [LARGE SCALE GENOMIC DNA]</scope>
    <source>
        <strain evidence="6 7">11061_1 CR5-6</strain>
    </source>
</reference>
<protein>
    <recommendedName>
        <fullName evidence="8">HAT C-terminal dimerisation domain-containing protein</fullName>
    </recommendedName>
</protein>
<dbReference type="InterPro" id="IPR052035">
    <property type="entry name" value="ZnF_BED_domain_contain"/>
</dbReference>
<evidence type="ECO:0000256" key="1">
    <source>
        <dbReference type="ARBA" id="ARBA00004123"/>
    </source>
</evidence>
<evidence type="ECO:0008006" key="8">
    <source>
        <dbReference type="Google" id="ProtNLM"/>
    </source>
</evidence>
<proteinExistence type="predicted"/>
<dbReference type="GO" id="GO:0008270">
    <property type="term" value="F:zinc ion binding"/>
    <property type="evidence" value="ECO:0007669"/>
    <property type="project" value="UniProtKB-KW"/>
</dbReference>
<comment type="subcellular location">
    <subcellularLocation>
        <location evidence="1">Nucleus</location>
    </subcellularLocation>
</comment>